<evidence type="ECO:0000313" key="7">
    <source>
        <dbReference type="EMBL" id="SDY28972.1"/>
    </source>
</evidence>
<dbReference type="Pfam" id="PF04893">
    <property type="entry name" value="Yip1"/>
    <property type="match status" value="1"/>
</dbReference>
<feature type="transmembrane region" description="Helical" evidence="5">
    <location>
        <begin position="130"/>
        <end position="149"/>
    </location>
</feature>
<dbReference type="GO" id="GO:0016020">
    <property type="term" value="C:membrane"/>
    <property type="evidence" value="ECO:0007669"/>
    <property type="project" value="UniProtKB-SubCell"/>
</dbReference>
<proteinExistence type="predicted"/>
<evidence type="ECO:0000256" key="4">
    <source>
        <dbReference type="ARBA" id="ARBA00023136"/>
    </source>
</evidence>
<gene>
    <name evidence="7" type="ORF">SAMN05216564_104187</name>
</gene>
<reference evidence="8" key="1">
    <citation type="submission" date="2016-10" db="EMBL/GenBank/DDBJ databases">
        <authorList>
            <person name="Varghese N."/>
            <person name="Submissions S."/>
        </authorList>
    </citation>
    <scope>NUCLEOTIDE SEQUENCE [LARGE SCALE GENOMIC DNA]</scope>
    <source>
        <strain evidence="8">DC30,IBRC 10041,KCTC 4046</strain>
    </source>
</reference>
<evidence type="ECO:0000256" key="3">
    <source>
        <dbReference type="ARBA" id="ARBA00022989"/>
    </source>
</evidence>
<comment type="subcellular location">
    <subcellularLocation>
        <location evidence="1">Membrane</location>
        <topology evidence="1">Multi-pass membrane protein</topology>
    </subcellularLocation>
</comment>
<accession>A0A1H3IMQ7</accession>
<sequence length="265" mass="27628">MSLQRDVRALLASARSALTAVRSGLDTVRTALLRPRRFFSSSPYGDSLAVGLVVVLLVALALTAGILALGAVFDATIDATVTMDNPDRPDDWVCEQLGADADSPMYDACQEPAQIERDLGSMLREATAGFLHYGFLGVGIWWLLAAGAVHVGARVAGGEGTIGDSLTVAAWALVPELLRLVVGIAAIYHAIETATIDAASPEAFRDELLAAFAGIETPLLAVSAVTIAWQWWILRGGIAERHDVSTLAAGTVAGVVAVVALLVAA</sequence>
<evidence type="ECO:0000313" key="8">
    <source>
        <dbReference type="Proteomes" id="UP000199079"/>
    </source>
</evidence>
<feature type="transmembrane region" description="Helical" evidence="5">
    <location>
        <begin position="48"/>
        <end position="73"/>
    </location>
</feature>
<feature type="transmembrane region" description="Helical" evidence="5">
    <location>
        <begin position="169"/>
        <end position="188"/>
    </location>
</feature>
<feature type="transmembrane region" description="Helical" evidence="5">
    <location>
        <begin position="244"/>
        <end position="264"/>
    </location>
</feature>
<feature type="transmembrane region" description="Helical" evidence="5">
    <location>
        <begin position="208"/>
        <end position="232"/>
    </location>
</feature>
<feature type="domain" description="Yip1" evidence="6">
    <location>
        <begin position="32"/>
        <end position="263"/>
    </location>
</feature>
<dbReference type="AlphaFoldDB" id="A0A1H3IMQ7"/>
<dbReference type="RefSeq" id="WP_256335679.1">
    <property type="nucleotide sequence ID" value="NZ_FNPC01000004.1"/>
</dbReference>
<name>A0A1H3IMQ7_9EURY</name>
<evidence type="ECO:0000256" key="5">
    <source>
        <dbReference type="SAM" id="Phobius"/>
    </source>
</evidence>
<evidence type="ECO:0000256" key="2">
    <source>
        <dbReference type="ARBA" id="ARBA00022692"/>
    </source>
</evidence>
<keyword evidence="2 5" id="KW-0812">Transmembrane</keyword>
<evidence type="ECO:0000256" key="1">
    <source>
        <dbReference type="ARBA" id="ARBA00004141"/>
    </source>
</evidence>
<keyword evidence="3 5" id="KW-1133">Transmembrane helix</keyword>
<dbReference type="InterPro" id="IPR006977">
    <property type="entry name" value="Yip1_dom"/>
</dbReference>
<keyword evidence="4 5" id="KW-0472">Membrane</keyword>
<dbReference type="Proteomes" id="UP000199079">
    <property type="component" value="Unassembled WGS sequence"/>
</dbReference>
<evidence type="ECO:0000259" key="6">
    <source>
        <dbReference type="Pfam" id="PF04893"/>
    </source>
</evidence>
<keyword evidence="8" id="KW-1185">Reference proteome</keyword>
<organism evidence="7 8">
    <name type="scientific">Halopenitus persicus</name>
    <dbReference type="NCBI Taxonomy" id="1048396"/>
    <lineage>
        <taxon>Archaea</taxon>
        <taxon>Methanobacteriati</taxon>
        <taxon>Methanobacteriota</taxon>
        <taxon>Stenosarchaea group</taxon>
        <taxon>Halobacteria</taxon>
        <taxon>Halobacteriales</taxon>
        <taxon>Haloferacaceae</taxon>
        <taxon>Halopenitus</taxon>
    </lineage>
</organism>
<dbReference type="EMBL" id="FNPC01000004">
    <property type="protein sequence ID" value="SDY28972.1"/>
    <property type="molecule type" value="Genomic_DNA"/>
</dbReference>
<protein>
    <submittedName>
        <fullName evidence="7">Yip1 domain-containing protein</fullName>
    </submittedName>
</protein>